<comment type="caution">
    <text evidence="1">The sequence shown here is derived from an EMBL/GenBank/DDBJ whole genome shotgun (WGS) entry which is preliminary data.</text>
</comment>
<proteinExistence type="predicted"/>
<keyword evidence="2" id="KW-1185">Reference proteome</keyword>
<reference evidence="2" key="1">
    <citation type="journal article" date="2019" name="Int. J. Syst. Evol. Microbiol.">
        <title>The Global Catalogue of Microorganisms (GCM) 10K type strain sequencing project: providing services to taxonomists for standard genome sequencing and annotation.</title>
        <authorList>
            <consortium name="The Broad Institute Genomics Platform"/>
            <consortium name="The Broad Institute Genome Sequencing Center for Infectious Disease"/>
            <person name="Wu L."/>
            <person name="Ma J."/>
        </authorList>
    </citation>
    <scope>NUCLEOTIDE SEQUENCE [LARGE SCALE GENOMIC DNA]</scope>
    <source>
        <strain evidence="2">JCM 30331</strain>
    </source>
</reference>
<accession>A0ABQ2F3H5</accession>
<evidence type="ECO:0000313" key="1">
    <source>
        <dbReference type="EMBL" id="GGK36141.1"/>
    </source>
</evidence>
<dbReference type="Proteomes" id="UP000647587">
    <property type="component" value="Unassembled WGS sequence"/>
</dbReference>
<name>A0ABQ2F3H5_9DEIO</name>
<sequence>MREERDIMQTAYVQQARRMTLPGLQVKRRLFRRRSSTSRFMCSPLSVICLRYNRPRSSNCTLYFRSSTPAKTGDRTDQAIMDARAYALEANRVP</sequence>
<evidence type="ECO:0000313" key="2">
    <source>
        <dbReference type="Proteomes" id="UP000647587"/>
    </source>
</evidence>
<organism evidence="1 2">
    <name type="scientific">Deinococcus malanensis</name>
    <dbReference type="NCBI Taxonomy" id="1706855"/>
    <lineage>
        <taxon>Bacteria</taxon>
        <taxon>Thermotogati</taxon>
        <taxon>Deinococcota</taxon>
        <taxon>Deinococci</taxon>
        <taxon>Deinococcales</taxon>
        <taxon>Deinococcaceae</taxon>
        <taxon>Deinococcus</taxon>
    </lineage>
</organism>
<dbReference type="EMBL" id="BMPP01000016">
    <property type="protein sequence ID" value="GGK36141.1"/>
    <property type="molecule type" value="Genomic_DNA"/>
</dbReference>
<protein>
    <submittedName>
        <fullName evidence="1">Uncharacterized protein</fullName>
    </submittedName>
</protein>
<gene>
    <name evidence="1" type="ORF">GCM10008955_32590</name>
</gene>